<dbReference type="CDD" id="cd06580">
    <property type="entry name" value="TM_PBP1_transp_TpRbsC_like"/>
    <property type="match status" value="1"/>
</dbReference>
<evidence type="ECO:0000256" key="3">
    <source>
        <dbReference type="ARBA" id="ARBA00022692"/>
    </source>
</evidence>
<feature type="transmembrane region" description="Helical" evidence="6">
    <location>
        <begin position="300"/>
        <end position="317"/>
    </location>
</feature>
<comment type="caution">
    <text evidence="7">The sequence shown here is derived from an EMBL/GenBank/DDBJ whole genome shotgun (WGS) entry which is preliminary data.</text>
</comment>
<dbReference type="InterPro" id="IPR001851">
    <property type="entry name" value="ABC_transp_permease"/>
</dbReference>
<feature type="transmembrane region" description="Helical" evidence="6">
    <location>
        <begin position="272"/>
        <end position="293"/>
    </location>
</feature>
<organism evidence="7 8">
    <name type="scientific">Aliidongia dinghuensis</name>
    <dbReference type="NCBI Taxonomy" id="1867774"/>
    <lineage>
        <taxon>Bacteria</taxon>
        <taxon>Pseudomonadati</taxon>
        <taxon>Pseudomonadota</taxon>
        <taxon>Alphaproteobacteria</taxon>
        <taxon>Rhodospirillales</taxon>
        <taxon>Dongiaceae</taxon>
        <taxon>Aliidongia</taxon>
    </lineage>
</organism>
<dbReference type="AlphaFoldDB" id="A0A8J3E472"/>
<keyword evidence="8" id="KW-1185">Reference proteome</keyword>
<evidence type="ECO:0000256" key="6">
    <source>
        <dbReference type="SAM" id="Phobius"/>
    </source>
</evidence>
<evidence type="ECO:0000256" key="1">
    <source>
        <dbReference type="ARBA" id="ARBA00004651"/>
    </source>
</evidence>
<proteinExistence type="predicted"/>
<dbReference type="Pfam" id="PF02653">
    <property type="entry name" value="BPD_transp_2"/>
    <property type="match status" value="1"/>
</dbReference>
<dbReference type="Proteomes" id="UP000646365">
    <property type="component" value="Unassembled WGS sequence"/>
</dbReference>
<feature type="transmembrane region" description="Helical" evidence="6">
    <location>
        <begin position="140"/>
        <end position="161"/>
    </location>
</feature>
<reference evidence="7" key="2">
    <citation type="submission" date="2020-09" db="EMBL/GenBank/DDBJ databases">
        <authorList>
            <person name="Sun Q."/>
            <person name="Zhou Y."/>
        </authorList>
    </citation>
    <scope>NUCLEOTIDE SEQUENCE</scope>
    <source>
        <strain evidence="7">CGMCC 1.15725</strain>
    </source>
</reference>
<feature type="transmembrane region" description="Helical" evidence="6">
    <location>
        <begin position="329"/>
        <end position="349"/>
    </location>
</feature>
<dbReference type="RefSeq" id="WP_189047050.1">
    <property type="nucleotide sequence ID" value="NZ_BMJQ01000007.1"/>
</dbReference>
<keyword evidence="4 6" id="KW-1133">Transmembrane helix</keyword>
<protein>
    <submittedName>
        <fullName evidence="7">ABC transporter permease</fullName>
    </submittedName>
</protein>
<feature type="transmembrane region" description="Helical" evidence="6">
    <location>
        <begin position="88"/>
        <end position="108"/>
    </location>
</feature>
<keyword evidence="5 6" id="KW-0472">Membrane</keyword>
<feature type="transmembrane region" description="Helical" evidence="6">
    <location>
        <begin position="12"/>
        <end position="35"/>
    </location>
</feature>
<keyword evidence="3 6" id="KW-0812">Transmembrane</keyword>
<feature type="transmembrane region" description="Helical" evidence="6">
    <location>
        <begin position="202"/>
        <end position="220"/>
    </location>
</feature>
<sequence length="365" mass="38336">MRRDLPVLVDYLLIPALNLALAFLVGAVVLALIGVSPSDALGTLLDGAFGSLDGLGYTLYYATTFIFTGLAVAIPYQAGLFNIGGEGQATLGGLGVTLVCQAMGGYPLWLTLPLAILVAALFGAGWAAVPAVLQVKRGSHIVITTIMFNFLAAAFMTYLLIDMLRAPGDPSPETGAFPASTALPYAHEWAQHLGLAMEESPLNLSFLVALAVAFLAWLFIRRTRWGYEIRATGHNPSAAAYAAIPVGRVTVLAVCLGGACAGLVGINEVMGVLHRLVLGFTAGAGIVGIAVALMGRNHPFGIVLAAILFGALYQGGAELAFDYPQVTRDIIVVMDGLVILFCGALENMLRAPVTRAWQRWRAVPA</sequence>
<feature type="transmembrane region" description="Helical" evidence="6">
    <location>
        <begin position="55"/>
        <end position="76"/>
    </location>
</feature>
<evidence type="ECO:0000313" key="7">
    <source>
        <dbReference type="EMBL" id="GGF21683.1"/>
    </source>
</evidence>
<keyword evidence="2" id="KW-1003">Cell membrane</keyword>
<dbReference type="GO" id="GO:0005886">
    <property type="term" value="C:plasma membrane"/>
    <property type="evidence" value="ECO:0007669"/>
    <property type="project" value="UniProtKB-SubCell"/>
</dbReference>
<gene>
    <name evidence="7" type="ORF">GCM10011611_29690</name>
</gene>
<reference evidence="7" key="1">
    <citation type="journal article" date="2014" name="Int. J. Syst. Evol. Microbiol.">
        <title>Complete genome sequence of Corynebacterium casei LMG S-19264T (=DSM 44701T), isolated from a smear-ripened cheese.</title>
        <authorList>
            <consortium name="US DOE Joint Genome Institute (JGI-PGF)"/>
            <person name="Walter F."/>
            <person name="Albersmeier A."/>
            <person name="Kalinowski J."/>
            <person name="Ruckert C."/>
        </authorList>
    </citation>
    <scope>NUCLEOTIDE SEQUENCE</scope>
    <source>
        <strain evidence="7">CGMCC 1.15725</strain>
    </source>
</reference>
<name>A0A8J3E472_9PROT</name>
<dbReference type="GO" id="GO:0022857">
    <property type="term" value="F:transmembrane transporter activity"/>
    <property type="evidence" value="ECO:0007669"/>
    <property type="project" value="InterPro"/>
</dbReference>
<feature type="transmembrane region" description="Helical" evidence="6">
    <location>
        <begin position="241"/>
        <end position="266"/>
    </location>
</feature>
<dbReference type="EMBL" id="BMJQ01000007">
    <property type="protein sequence ID" value="GGF21683.1"/>
    <property type="molecule type" value="Genomic_DNA"/>
</dbReference>
<accession>A0A8J3E472</accession>
<evidence type="ECO:0000256" key="5">
    <source>
        <dbReference type="ARBA" id="ARBA00023136"/>
    </source>
</evidence>
<evidence type="ECO:0000313" key="8">
    <source>
        <dbReference type="Proteomes" id="UP000646365"/>
    </source>
</evidence>
<evidence type="ECO:0000256" key="2">
    <source>
        <dbReference type="ARBA" id="ARBA00022475"/>
    </source>
</evidence>
<dbReference type="PANTHER" id="PTHR47089:SF1">
    <property type="entry name" value="GUANOSINE ABC TRANSPORTER PERMEASE PROTEIN NUPP"/>
    <property type="match status" value="1"/>
</dbReference>
<comment type="subcellular location">
    <subcellularLocation>
        <location evidence="1">Cell membrane</location>
        <topology evidence="1">Multi-pass membrane protein</topology>
    </subcellularLocation>
</comment>
<evidence type="ECO:0000256" key="4">
    <source>
        <dbReference type="ARBA" id="ARBA00022989"/>
    </source>
</evidence>
<dbReference type="PANTHER" id="PTHR47089">
    <property type="entry name" value="ABC TRANSPORTER, PERMEASE PROTEIN"/>
    <property type="match status" value="1"/>
</dbReference>
<feature type="transmembrane region" description="Helical" evidence="6">
    <location>
        <begin position="114"/>
        <end position="133"/>
    </location>
</feature>